<dbReference type="InterPro" id="IPR013099">
    <property type="entry name" value="K_chnl_dom"/>
</dbReference>
<feature type="transmembrane region" description="Helical" evidence="2">
    <location>
        <begin position="75"/>
        <end position="97"/>
    </location>
</feature>
<dbReference type="InterPro" id="IPR003148">
    <property type="entry name" value="RCK_N"/>
</dbReference>
<keyword evidence="5" id="KW-0813">Transport</keyword>
<protein>
    <submittedName>
        <fullName evidence="5">Potassium channel family protein</fullName>
    </submittedName>
</protein>
<evidence type="ECO:0000259" key="4">
    <source>
        <dbReference type="Pfam" id="PF07885"/>
    </source>
</evidence>
<dbReference type="Gene3D" id="3.40.50.720">
    <property type="entry name" value="NAD(P)-binding Rossmann-like Domain"/>
    <property type="match status" value="1"/>
</dbReference>
<sequence length="365" mass="41070">MLKDLINNKTFSIAIKIVAGFIVYFLLLAALVYVEKDSNQSAIRDMQNAVWYSIVTLTTVGYGDLFPATVYGRAIGYIFIFLSLGIYGLLIGQFTNLMATIQENKKLGYNGTTFEGHAVIIGWNEFGKMVLEQLIGVGKQVAIFTNNREDIDHIKDLYGTKNIFTLYGDFGSQELLKKTNIEQSSIVFVNLDNDTEKLVYILNLKKIFPNLDYVVTLDNGDLKNTFVSAGVTNTISKHEISSKLLASYMFEPDVASYSESIMSFARGDGDYDIKQLLVIPTNPYVGKAYQEVFFDLKKRFNAVLIGITKRDKYGNKRLIKNPLGELKIAPGDYVIIIMNGKAFKLLRKVFGVDEGYIRETSKNKK</sequence>
<evidence type="ECO:0000313" key="5">
    <source>
        <dbReference type="EMBL" id="MFH6981947.1"/>
    </source>
</evidence>
<keyword evidence="6" id="KW-1185">Reference proteome</keyword>
<organism evidence="5 6">
    <name type="scientific">Marinoscillum luteum</name>
    <dbReference type="NCBI Taxonomy" id="861051"/>
    <lineage>
        <taxon>Bacteria</taxon>
        <taxon>Pseudomonadati</taxon>
        <taxon>Bacteroidota</taxon>
        <taxon>Cytophagia</taxon>
        <taxon>Cytophagales</taxon>
        <taxon>Reichenbachiellaceae</taxon>
        <taxon>Marinoscillum</taxon>
    </lineage>
</organism>
<keyword evidence="2" id="KW-0812">Transmembrane</keyword>
<keyword evidence="2" id="KW-1133">Transmembrane helix</keyword>
<dbReference type="Gene3D" id="3.30.70.1450">
    <property type="entry name" value="Regulator of K+ conductance, C-terminal domain"/>
    <property type="match status" value="1"/>
</dbReference>
<dbReference type="GO" id="GO:0034220">
    <property type="term" value="P:monoatomic ion transmembrane transport"/>
    <property type="evidence" value="ECO:0007669"/>
    <property type="project" value="UniProtKB-KW"/>
</dbReference>
<dbReference type="PANTHER" id="PTHR43833:SF9">
    <property type="entry name" value="POTASSIUM CHANNEL PROTEIN YUGO-RELATED"/>
    <property type="match status" value="1"/>
</dbReference>
<name>A0ABW7N2R3_9BACT</name>
<dbReference type="InterPro" id="IPR050721">
    <property type="entry name" value="Trk_Ktr_HKT_K-transport"/>
</dbReference>
<dbReference type="SUPFAM" id="SSF81324">
    <property type="entry name" value="Voltage-gated potassium channels"/>
    <property type="match status" value="1"/>
</dbReference>
<feature type="transmembrane region" description="Helical" evidence="2">
    <location>
        <begin position="12"/>
        <end position="34"/>
    </location>
</feature>
<feature type="domain" description="RCK N-terminal" evidence="3">
    <location>
        <begin position="119"/>
        <end position="236"/>
    </location>
</feature>
<dbReference type="PANTHER" id="PTHR43833">
    <property type="entry name" value="POTASSIUM CHANNEL PROTEIN 2-RELATED-RELATED"/>
    <property type="match status" value="1"/>
</dbReference>
<dbReference type="Pfam" id="PF02254">
    <property type="entry name" value="TrkA_N"/>
    <property type="match status" value="1"/>
</dbReference>
<dbReference type="Proteomes" id="UP001610063">
    <property type="component" value="Unassembled WGS sequence"/>
</dbReference>
<dbReference type="SUPFAM" id="SSF51735">
    <property type="entry name" value="NAD(P)-binding Rossmann-fold domains"/>
    <property type="match status" value="1"/>
</dbReference>
<accession>A0ABW7N2R3</accession>
<dbReference type="RefSeq" id="WP_395415771.1">
    <property type="nucleotide sequence ID" value="NZ_JBIPKE010000007.1"/>
</dbReference>
<gene>
    <name evidence="5" type="ORF">ACHKAR_00785</name>
</gene>
<comment type="caution">
    <text evidence="5">The sequence shown here is derived from an EMBL/GenBank/DDBJ whole genome shotgun (WGS) entry which is preliminary data.</text>
</comment>
<dbReference type="Gene3D" id="1.10.287.70">
    <property type="match status" value="1"/>
</dbReference>
<dbReference type="InterPro" id="IPR036721">
    <property type="entry name" value="RCK_C_sf"/>
</dbReference>
<comment type="subcellular location">
    <subcellularLocation>
        <location evidence="1">Cell membrane</location>
        <topology evidence="1">Multi-pass membrane protein</topology>
    </subcellularLocation>
</comment>
<dbReference type="InterPro" id="IPR036291">
    <property type="entry name" value="NAD(P)-bd_dom_sf"/>
</dbReference>
<keyword evidence="5" id="KW-0407">Ion channel</keyword>
<keyword evidence="2" id="KW-0472">Membrane</keyword>
<feature type="domain" description="Potassium channel" evidence="4">
    <location>
        <begin position="22"/>
        <end position="98"/>
    </location>
</feature>
<dbReference type="EMBL" id="JBIPKE010000007">
    <property type="protein sequence ID" value="MFH6981947.1"/>
    <property type="molecule type" value="Genomic_DNA"/>
</dbReference>
<feature type="transmembrane region" description="Helical" evidence="2">
    <location>
        <begin position="46"/>
        <end position="63"/>
    </location>
</feature>
<evidence type="ECO:0000313" key="6">
    <source>
        <dbReference type="Proteomes" id="UP001610063"/>
    </source>
</evidence>
<keyword evidence="5" id="KW-0406">Ion transport</keyword>
<proteinExistence type="predicted"/>
<reference evidence="5 6" key="1">
    <citation type="journal article" date="2013" name="Int. J. Syst. Evol. Microbiol.">
        <title>Marinoscillum luteum sp. nov., isolated from marine sediment.</title>
        <authorList>
            <person name="Cha I.T."/>
            <person name="Park S.J."/>
            <person name="Kim S.J."/>
            <person name="Kim J.G."/>
            <person name="Jung M.Y."/>
            <person name="Shin K.S."/>
            <person name="Kwon K.K."/>
            <person name="Yang S.H."/>
            <person name="Seo Y.S."/>
            <person name="Rhee S.K."/>
        </authorList>
    </citation>
    <scope>NUCLEOTIDE SEQUENCE [LARGE SCALE GENOMIC DNA]</scope>
    <source>
        <strain evidence="5 6">KCTC 23939</strain>
    </source>
</reference>
<dbReference type="Pfam" id="PF07885">
    <property type="entry name" value="Ion_trans_2"/>
    <property type="match status" value="1"/>
</dbReference>
<dbReference type="SUPFAM" id="SSF116726">
    <property type="entry name" value="TrkA C-terminal domain-like"/>
    <property type="match status" value="1"/>
</dbReference>
<evidence type="ECO:0000256" key="1">
    <source>
        <dbReference type="ARBA" id="ARBA00004651"/>
    </source>
</evidence>
<evidence type="ECO:0000259" key="3">
    <source>
        <dbReference type="Pfam" id="PF02254"/>
    </source>
</evidence>
<evidence type="ECO:0000256" key="2">
    <source>
        <dbReference type="SAM" id="Phobius"/>
    </source>
</evidence>